<protein>
    <submittedName>
        <fullName evidence="8">Agamous-like MADS-box protein AGL15</fullName>
    </submittedName>
</protein>
<dbReference type="Gene3D" id="3.40.1810.10">
    <property type="entry name" value="Transcription factor, MADS-box"/>
    <property type="match status" value="1"/>
</dbReference>
<keyword evidence="2" id="KW-0805">Transcription regulation</keyword>
<dbReference type="CDD" id="cd00265">
    <property type="entry name" value="MADS_MEF2_like"/>
    <property type="match status" value="1"/>
</dbReference>
<proteinExistence type="predicted"/>
<dbReference type="PROSITE" id="PS50066">
    <property type="entry name" value="MADS_BOX_2"/>
    <property type="match status" value="1"/>
</dbReference>
<reference evidence="9" key="1">
    <citation type="submission" date="2024-07" db="EMBL/GenBank/DDBJ databases">
        <title>Two chromosome-level genome assemblies of Korean endemic species Abeliophyllum distichum and Forsythia ovata (Oleaceae).</title>
        <authorList>
            <person name="Jang H."/>
        </authorList>
    </citation>
    <scope>NUCLEOTIDE SEQUENCE [LARGE SCALE GENOMIC DNA]</scope>
</reference>
<comment type="caution">
    <text evidence="8">The sequence shown here is derived from an EMBL/GenBank/DDBJ whole genome shotgun (WGS) entry which is preliminary data.</text>
</comment>
<keyword evidence="9" id="KW-1185">Reference proteome</keyword>
<dbReference type="InterPro" id="IPR033896">
    <property type="entry name" value="MEF2-like_N"/>
</dbReference>
<dbReference type="PANTHER" id="PTHR48019">
    <property type="entry name" value="SERUM RESPONSE FACTOR HOMOLOG"/>
    <property type="match status" value="1"/>
</dbReference>
<evidence type="ECO:0000313" key="9">
    <source>
        <dbReference type="Proteomes" id="UP001604336"/>
    </source>
</evidence>
<dbReference type="Pfam" id="PF01486">
    <property type="entry name" value="K-box"/>
    <property type="match status" value="1"/>
</dbReference>
<dbReference type="PROSITE" id="PS00350">
    <property type="entry name" value="MADS_BOX_1"/>
    <property type="match status" value="1"/>
</dbReference>
<evidence type="ECO:0000256" key="4">
    <source>
        <dbReference type="ARBA" id="ARBA00023163"/>
    </source>
</evidence>
<accession>A0ABD1RTK6</accession>
<evidence type="ECO:0000259" key="7">
    <source>
        <dbReference type="PROSITE" id="PS51297"/>
    </source>
</evidence>
<evidence type="ECO:0000256" key="3">
    <source>
        <dbReference type="ARBA" id="ARBA00023125"/>
    </source>
</evidence>
<dbReference type="PROSITE" id="PS51297">
    <property type="entry name" value="K_BOX"/>
    <property type="match status" value="1"/>
</dbReference>
<evidence type="ECO:0000256" key="5">
    <source>
        <dbReference type="ARBA" id="ARBA00023242"/>
    </source>
</evidence>
<organism evidence="8 9">
    <name type="scientific">Abeliophyllum distichum</name>
    <dbReference type="NCBI Taxonomy" id="126358"/>
    <lineage>
        <taxon>Eukaryota</taxon>
        <taxon>Viridiplantae</taxon>
        <taxon>Streptophyta</taxon>
        <taxon>Embryophyta</taxon>
        <taxon>Tracheophyta</taxon>
        <taxon>Spermatophyta</taxon>
        <taxon>Magnoliopsida</taxon>
        <taxon>eudicotyledons</taxon>
        <taxon>Gunneridae</taxon>
        <taxon>Pentapetalae</taxon>
        <taxon>asterids</taxon>
        <taxon>lamiids</taxon>
        <taxon>Lamiales</taxon>
        <taxon>Oleaceae</taxon>
        <taxon>Forsythieae</taxon>
        <taxon>Abeliophyllum</taxon>
    </lineage>
</organism>
<feature type="domain" description="K-box" evidence="7">
    <location>
        <begin position="84"/>
        <end position="174"/>
    </location>
</feature>
<dbReference type="Pfam" id="PF00319">
    <property type="entry name" value="SRF-TF"/>
    <property type="match status" value="1"/>
</dbReference>
<dbReference type="EMBL" id="JBFOLK010000008">
    <property type="protein sequence ID" value="KAL2491653.1"/>
    <property type="molecule type" value="Genomic_DNA"/>
</dbReference>
<dbReference type="AlphaFoldDB" id="A0ABD1RTK6"/>
<dbReference type="GO" id="GO:0005634">
    <property type="term" value="C:nucleus"/>
    <property type="evidence" value="ECO:0007669"/>
    <property type="project" value="UniProtKB-SubCell"/>
</dbReference>
<dbReference type="InterPro" id="IPR036879">
    <property type="entry name" value="TF_MADSbox_sf"/>
</dbReference>
<dbReference type="PRINTS" id="PR00404">
    <property type="entry name" value="MADSDOMAIN"/>
</dbReference>
<feature type="domain" description="MADS-box" evidence="6">
    <location>
        <begin position="1"/>
        <end position="61"/>
    </location>
</feature>
<dbReference type="Proteomes" id="UP001604336">
    <property type="component" value="Unassembled WGS sequence"/>
</dbReference>
<evidence type="ECO:0000256" key="1">
    <source>
        <dbReference type="ARBA" id="ARBA00004123"/>
    </source>
</evidence>
<keyword evidence="5" id="KW-0539">Nucleus</keyword>
<evidence type="ECO:0000259" key="6">
    <source>
        <dbReference type="PROSITE" id="PS50066"/>
    </source>
</evidence>
<dbReference type="InterPro" id="IPR002487">
    <property type="entry name" value="TF_Kbox"/>
</dbReference>
<keyword evidence="4" id="KW-0804">Transcription</keyword>
<dbReference type="InterPro" id="IPR002100">
    <property type="entry name" value="TF_MADSbox"/>
</dbReference>
<gene>
    <name evidence="8" type="ORF">Adt_27281</name>
</gene>
<dbReference type="SUPFAM" id="SSF55455">
    <property type="entry name" value="SRF-like"/>
    <property type="match status" value="1"/>
</dbReference>
<keyword evidence="3" id="KW-0238">DNA-binding</keyword>
<evidence type="ECO:0000256" key="2">
    <source>
        <dbReference type="ARBA" id="ARBA00023015"/>
    </source>
</evidence>
<comment type="subcellular location">
    <subcellularLocation>
        <location evidence="1">Nucleus</location>
    </subcellularLocation>
</comment>
<dbReference type="GO" id="GO:0003677">
    <property type="term" value="F:DNA binding"/>
    <property type="evidence" value="ECO:0007669"/>
    <property type="project" value="UniProtKB-KW"/>
</dbReference>
<sequence length="236" mass="26337">MGRGKIEIKKIENVNSRQITFSKRRTGLLKKAHELAVLCEAEVAVIIFSNTGKLFEFSSSDMKRTLLRYNKSLVPSEVPIPTFKPEEPKEVDLLKLEMAKLTSKQMQFLGKDLTGMNLQELGTLEQQLNEGLLSIKERKEQLLLQQLTNSKMLEKQTILENEALLKQVEELKGFVSSTGHLAPLVTKNNSGSRETANSGLDDEISITALTLWPSSSGVCRKRKAFNGEASTSNTEI</sequence>
<dbReference type="SMART" id="SM00432">
    <property type="entry name" value="MADS"/>
    <property type="match status" value="1"/>
</dbReference>
<evidence type="ECO:0000313" key="8">
    <source>
        <dbReference type="EMBL" id="KAL2491653.1"/>
    </source>
</evidence>
<name>A0ABD1RTK6_9LAMI</name>
<dbReference type="InterPro" id="IPR050142">
    <property type="entry name" value="MADS-box/MEF2_TF"/>
</dbReference>